<dbReference type="PANTHER" id="PTHR23048:SF0">
    <property type="entry name" value="CALMODULIN LIKE 3"/>
    <property type="match status" value="1"/>
</dbReference>
<keyword evidence="2" id="KW-0106">Calcium</keyword>
<evidence type="ECO:0000313" key="6">
    <source>
        <dbReference type="Proteomes" id="UP001301350"/>
    </source>
</evidence>
<evidence type="ECO:0000313" key="5">
    <source>
        <dbReference type="EMBL" id="KAK4538332.1"/>
    </source>
</evidence>
<dbReference type="PROSITE" id="PS50222">
    <property type="entry name" value="EF_HAND_2"/>
    <property type="match status" value="4"/>
</dbReference>
<comment type="caution">
    <text evidence="5">The sequence shown here is derived from an EMBL/GenBank/DDBJ whole genome shotgun (WGS) entry which is preliminary data.</text>
</comment>
<organism evidence="5 6">
    <name type="scientific">Cyanidium caldarium</name>
    <name type="common">Red alga</name>
    <dbReference type="NCBI Taxonomy" id="2771"/>
    <lineage>
        <taxon>Eukaryota</taxon>
        <taxon>Rhodophyta</taxon>
        <taxon>Bangiophyceae</taxon>
        <taxon>Cyanidiales</taxon>
        <taxon>Cyanidiaceae</taxon>
        <taxon>Cyanidium</taxon>
    </lineage>
</organism>
<name>A0AAV9J157_CYACA</name>
<evidence type="ECO:0000256" key="1">
    <source>
        <dbReference type="ARBA" id="ARBA00022737"/>
    </source>
</evidence>
<evidence type="ECO:0000256" key="2">
    <source>
        <dbReference type="ARBA" id="ARBA00022837"/>
    </source>
</evidence>
<accession>A0AAV9J157</accession>
<proteinExistence type="predicted"/>
<keyword evidence="6" id="KW-1185">Reference proteome</keyword>
<dbReference type="InterPro" id="IPR011992">
    <property type="entry name" value="EF-hand-dom_pair"/>
</dbReference>
<dbReference type="InterPro" id="IPR050230">
    <property type="entry name" value="CALM/Myosin/TropC-like"/>
</dbReference>
<dbReference type="GO" id="GO:0005509">
    <property type="term" value="F:calcium ion binding"/>
    <property type="evidence" value="ECO:0007669"/>
    <property type="project" value="InterPro"/>
</dbReference>
<dbReference type="FunFam" id="1.10.238.10:FF:000178">
    <property type="entry name" value="Calmodulin-2 A"/>
    <property type="match status" value="1"/>
</dbReference>
<sequence length="163" mass="18203">MSRAAASASNADGRSKPLSAEEREEFVEAFNLFDRDGDGSISVKELGTVLRSLGQNPTEAEVQAMIEEVDTDGDGLVNMDEFINLMSKHMRDSADAEEELRQAFKVFDRNGDGFISAAELRHVMTSLGEKLTDEEVDEMIREIDVDGDGRIQWEEFVQLLKIK</sequence>
<protein>
    <recommendedName>
        <fullName evidence="4">EF-hand domain-containing protein</fullName>
    </recommendedName>
</protein>
<gene>
    <name evidence="5" type="ORF">CDCA_CDCA17G4357</name>
</gene>
<dbReference type="Proteomes" id="UP001301350">
    <property type="component" value="Unassembled WGS sequence"/>
</dbReference>
<dbReference type="InterPro" id="IPR018247">
    <property type="entry name" value="EF_Hand_1_Ca_BS"/>
</dbReference>
<dbReference type="PANTHER" id="PTHR23048">
    <property type="entry name" value="MYOSIN LIGHT CHAIN 1, 3"/>
    <property type="match status" value="1"/>
</dbReference>
<dbReference type="Pfam" id="PF13499">
    <property type="entry name" value="EF-hand_7"/>
    <property type="match status" value="2"/>
</dbReference>
<feature type="domain" description="EF-hand" evidence="4">
    <location>
        <begin position="21"/>
        <end position="56"/>
    </location>
</feature>
<dbReference type="SUPFAM" id="SSF47473">
    <property type="entry name" value="EF-hand"/>
    <property type="match status" value="1"/>
</dbReference>
<dbReference type="SMART" id="SM00054">
    <property type="entry name" value="EFh"/>
    <property type="match status" value="4"/>
</dbReference>
<keyword evidence="1" id="KW-0677">Repeat</keyword>
<feature type="domain" description="EF-hand" evidence="4">
    <location>
        <begin position="57"/>
        <end position="92"/>
    </location>
</feature>
<dbReference type="AlphaFoldDB" id="A0AAV9J157"/>
<feature type="domain" description="EF-hand" evidence="4">
    <location>
        <begin position="95"/>
        <end position="130"/>
    </location>
</feature>
<dbReference type="EMBL" id="JANCYW010000017">
    <property type="protein sequence ID" value="KAK4538332.1"/>
    <property type="molecule type" value="Genomic_DNA"/>
</dbReference>
<dbReference type="InterPro" id="IPR002048">
    <property type="entry name" value="EF_hand_dom"/>
</dbReference>
<reference evidence="5 6" key="1">
    <citation type="submission" date="2022-07" db="EMBL/GenBank/DDBJ databases">
        <title>Genome-wide signatures of adaptation to extreme environments.</title>
        <authorList>
            <person name="Cho C.H."/>
            <person name="Yoon H.S."/>
        </authorList>
    </citation>
    <scope>NUCLEOTIDE SEQUENCE [LARGE SCALE GENOMIC DNA]</scope>
    <source>
        <strain evidence="5 6">DBV 063 E5</strain>
    </source>
</reference>
<dbReference type="PROSITE" id="PS00018">
    <property type="entry name" value="EF_HAND_1"/>
    <property type="match status" value="4"/>
</dbReference>
<dbReference type="Gene3D" id="1.10.238.10">
    <property type="entry name" value="EF-hand"/>
    <property type="match status" value="3"/>
</dbReference>
<evidence type="ECO:0000256" key="3">
    <source>
        <dbReference type="SAM" id="MobiDB-lite"/>
    </source>
</evidence>
<feature type="region of interest" description="Disordered" evidence="3">
    <location>
        <begin position="1"/>
        <end position="20"/>
    </location>
</feature>
<dbReference type="CDD" id="cd00051">
    <property type="entry name" value="EFh"/>
    <property type="match status" value="1"/>
</dbReference>
<dbReference type="GO" id="GO:0016460">
    <property type="term" value="C:myosin II complex"/>
    <property type="evidence" value="ECO:0007669"/>
    <property type="project" value="TreeGrafter"/>
</dbReference>
<feature type="domain" description="EF-hand" evidence="4">
    <location>
        <begin position="131"/>
        <end position="163"/>
    </location>
</feature>
<evidence type="ECO:0000259" key="4">
    <source>
        <dbReference type="PROSITE" id="PS50222"/>
    </source>
</evidence>